<dbReference type="InterPro" id="IPR005824">
    <property type="entry name" value="KOW"/>
</dbReference>
<dbReference type="PANTHER" id="PTHR12903">
    <property type="entry name" value="MITOCHONDRIAL RIBOSOMAL PROTEIN L24"/>
    <property type="match status" value="1"/>
</dbReference>
<dbReference type="PROSITE" id="PS01108">
    <property type="entry name" value="RIBOSOMAL_L24"/>
    <property type="match status" value="1"/>
</dbReference>
<dbReference type="Proteomes" id="UP000063781">
    <property type="component" value="Chromosome"/>
</dbReference>
<keyword evidence="9" id="KW-1185">Reference proteome</keyword>
<gene>
    <name evidence="5" type="primary">rplX</name>
    <name evidence="8" type="ORF">AOC36_06145</name>
</gene>
<dbReference type="InterPro" id="IPR003256">
    <property type="entry name" value="Ribosomal_uL24"/>
</dbReference>
<dbReference type="GO" id="GO:0006412">
    <property type="term" value="P:translation"/>
    <property type="evidence" value="ECO:0007669"/>
    <property type="project" value="UniProtKB-UniRule"/>
</dbReference>
<dbReference type="InterPro" id="IPR041988">
    <property type="entry name" value="Ribosomal_uL24_KOW"/>
</dbReference>
<sequence length="103" mass="11520">MKIKRGDKVQVITGSYKGTIGDVIEVFPKKNKVKVEGVNMVKKHMKPNQINPDGGIVEMEAWIDASNVMLYDSKSKAPSRVRMGEDKKGEKVRVFVKSGKEVK</sequence>
<evidence type="ECO:0000259" key="7">
    <source>
        <dbReference type="SMART" id="SM00739"/>
    </source>
</evidence>
<keyword evidence="5" id="KW-0699">rRNA-binding</keyword>
<keyword evidence="2 5" id="KW-0689">Ribosomal protein</keyword>
<keyword evidence="5" id="KW-0694">RNA-binding</keyword>
<dbReference type="GO" id="GO:0003735">
    <property type="term" value="F:structural constituent of ribosome"/>
    <property type="evidence" value="ECO:0007669"/>
    <property type="project" value="InterPro"/>
</dbReference>
<keyword evidence="3 5" id="KW-0687">Ribonucleoprotein</keyword>
<dbReference type="RefSeq" id="WP_067632487.1">
    <property type="nucleotide sequence ID" value="NZ_CP013213.1"/>
</dbReference>
<evidence type="ECO:0000256" key="4">
    <source>
        <dbReference type="ARBA" id="ARBA00035206"/>
    </source>
</evidence>
<dbReference type="EMBL" id="CP013213">
    <property type="protein sequence ID" value="AMC93579.1"/>
    <property type="molecule type" value="Genomic_DNA"/>
</dbReference>
<dbReference type="NCBIfam" id="TIGR01079">
    <property type="entry name" value="rplX_bact"/>
    <property type="match status" value="1"/>
</dbReference>
<organism evidence="8 9">
    <name type="scientific">Erysipelothrix larvae</name>
    <dbReference type="NCBI Taxonomy" id="1514105"/>
    <lineage>
        <taxon>Bacteria</taxon>
        <taxon>Bacillati</taxon>
        <taxon>Bacillota</taxon>
        <taxon>Erysipelotrichia</taxon>
        <taxon>Erysipelotrichales</taxon>
        <taxon>Erysipelotrichaceae</taxon>
        <taxon>Erysipelothrix</taxon>
    </lineage>
</organism>
<name>A0A0X8H011_9FIRM</name>
<dbReference type="STRING" id="1514105.AOC36_06145"/>
<evidence type="ECO:0000256" key="3">
    <source>
        <dbReference type="ARBA" id="ARBA00023274"/>
    </source>
</evidence>
<dbReference type="HAMAP" id="MF_01326_B">
    <property type="entry name" value="Ribosomal_uL24_B"/>
    <property type="match status" value="1"/>
</dbReference>
<dbReference type="SUPFAM" id="SSF50104">
    <property type="entry name" value="Translation proteins SH3-like domain"/>
    <property type="match status" value="1"/>
</dbReference>
<dbReference type="InterPro" id="IPR014722">
    <property type="entry name" value="Rib_uL2_dom2"/>
</dbReference>
<evidence type="ECO:0000256" key="1">
    <source>
        <dbReference type="ARBA" id="ARBA00010618"/>
    </source>
</evidence>
<dbReference type="InterPro" id="IPR005825">
    <property type="entry name" value="Ribosomal_uL24_CS"/>
</dbReference>
<dbReference type="KEGG" id="erl:AOC36_06145"/>
<evidence type="ECO:0000313" key="8">
    <source>
        <dbReference type="EMBL" id="AMC93579.1"/>
    </source>
</evidence>
<feature type="domain" description="KOW" evidence="7">
    <location>
        <begin position="2"/>
        <end position="29"/>
    </location>
</feature>
<dbReference type="GO" id="GO:0019843">
    <property type="term" value="F:rRNA binding"/>
    <property type="evidence" value="ECO:0007669"/>
    <property type="project" value="UniProtKB-UniRule"/>
</dbReference>
<dbReference type="OrthoDB" id="9807419at2"/>
<comment type="subunit">
    <text evidence="5">Part of the 50S ribosomal subunit.</text>
</comment>
<reference evidence="8 9" key="1">
    <citation type="submission" date="2015-10" db="EMBL/GenBank/DDBJ databases">
        <title>Erysipelothrix larvae sp. LV19 isolated from the larval gut of the rhinoceros beetle, Trypoxylus dichotomus.</title>
        <authorList>
            <person name="Lim S."/>
            <person name="Kim B.-C."/>
        </authorList>
    </citation>
    <scope>NUCLEOTIDE SEQUENCE [LARGE SCALE GENOMIC DNA]</scope>
    <source>
        <strain evidence="8 9">LV19</strain>
    </source>
</reference>
<comment type="function">
    <text evidence="5">One of two assembly initiator proteins, it binds directly to the 5'-end of the 23S rRNA, where it nucleates assembly of the 50S subunit.</text>
</comment>
<evidence type="ECO:0000313" key="9">
    <source>
        <dbReference type="Proteomes" id="UP000063781"/>
    </source>
</evidence>
<dbReference type="InterPro" id="IPR008991">
    <property type="entry name" value="Translation_prot_SH3-like_sf"/>
</dbReference>
<dbReference type="GO" id="GO:0005840">
    <property type="term" value="C:ribosome"/>
    <property type="evidence" value="ECO:0007669"/>
    <property type="project" value="UniProtKB-KW"/>
</dbReference>
<dbReference type="CDD" id="cd06089">
    <property type="entry name" value="KOW_RPL26"/>
    <property type="match status" value="1"/>
</dbReference>
<proteinExistence type="inferred from homology"/>
<accession>A0A0X8H011</accession>
<evidence type="ECO:0000256" key="6">
    <source>
        <dbReference type="RuleBase" id="RU003477"/>
    </source>
</evidence>
<dbReference type="SMART" id="SM00739">
    <property type="entry name" value="KOW"/>
    <property type="match status" value="1"/>
</dbReference>
<evidence type="ECO:0000256" key="2">
    <source>
        <dbReference type="ARBA" id="ARBA00022980"/>
    </source>
</evidence>
<evidence type="ECO:0000256" key="5">
    <source>
        <dbReference type="HAMAP-Rule" id="MF_01326"/>
    </source>
</evidence>
<dbReference type="AlphaFoldDB" id="A0A0X8H011"/>
<protein>
    <recommendedName>
        <fullName evidence="4 5">Large ribosomal subunit protein uL24</fullName>
    </recommendedName>
</protein>
<dbReference type="GO" id="GO:1990904">
    <property type="term" value="C:ribonucleoprotein complex"/>
    <property type="evidence" value="ECO:0007669"/>
    <property type="project" value="UniProtKB-KW"/>
</dbReference>
<dbReference type="InterPro" id="IPR057264">
    <property type="entry name" value="Ribosomal_uL24_C"/>
</dbReference>
<dbReference type="Pfam" id="PF17136">
    <property type="entry name" value="ribosomal_L24"/>
    <property type="match status" value="1"/>
</dbReference>
<comment type="similarity">
    <text evidence="1 5 6">Belongs to the universal ribosomal protein uL24 family.</text>
</comment>
<dbReference type="Pfam" id="PF00467">
    <property type="entry name" value="KOW"/>
    <property type="match status" value="1"/>
</dbReference>
<comment type="function">
    <text evidence="5">One of the proteins that surrounds the polypeptide exit tunnel on the outside of the subunit.</text>
</comment>
<dbReference type="Gene3D" id="2.30.30.30">
    <property type="match status" value="1"/>
</dbReference>